<dbReference type="Proteomes" id="UP000509568">
    <property type="component" value="Chromosome"/>
</dbReference>
<evidence type="ECO:0000313" key="1">
    <source>
        <dbReference type="EMBL" id="QKZ03206.1"/>
    </source>
</evidence>
<keyword evidence="2" id="KW-1185">Reference proteome</keyword>
<name>A0A7D5HE97_9PSED</name>
<proteinExistence type="predicted"/>
<dbReference type="RefSeq" id="WP_158157091.1">
    <property type="nucleotide sequence ID" value="NZ_CP056030.1"/>
</dbReference>
<organism evidence="1 2">
    <name type="scientific">Pseudomonas eucalypticola</name>
    <dbReference type="NCBI Taxonomy" id="2599595"/>
    <lineage>
        <taxon>Bacteria</taxon>
        <taxon>Pseudomonadati</taxon>
        <taxon>Pseudomonadota</taxon>
        <taxon>Gammaproteobacteria</taxon>
        <taxon>Pseudomonadales</taxon>
        <taxon>Pseudomonadaceae</taxon>
        <taxon>Pseudomonas</taxon>
    </lineage>
</organism>
<dbReference type="KEGG" id="pez:HWQ56_05160"/>
<sequence>MTKQFVPGSVVTLNPAAAAQRGQPFIDEPALVGAASYAAESSMNVISISPPTSITITRATEDQLPLFQSVAPLQRKTFVRVDSLPLQAVNRNYLGQYIPNTIDYPTSVTGIFFRVLLKFWDDPEYHYGTSDVQTLDAASGWQVGHFIASWEEGGVALVKKGPVVQGMIPAGWLLDVTMGASNLPYIRINLESKVDIIVDL</sequence>
<evidence type="ECO:0000313" key="2">
    <source>
        <dbReference type="Proteomes" id="UP000509568"/>
    </source>
</evidence>
<dbReference type="AlphaFoldDB" id="A0A7D5HE97"/>
<reference evidence="1 2" key="1">
    <citation type="submission" date="2020-06" db="EMBL/GenBank/DDBJ databases">
        <title>Pseudomonas eucalypticola sp. nov., an endophyte of Eucalyptus dunnii leaves with biocontrol ability of eucalyptus leaf blight.</title>
        <authorList>
            <person name="Liu Y."/>
            <person name="Song Z."/>
            <person name="Zeng H."/>
            <person name="Lu M."/>
            <person name="Wang X."/>
            <person name="Lian X."/>
            <person name="Zhang Q."/>
        </authorList>
    </citation>
    <scope>NUCLEOTIDE SEQUENCE [LARGE SCALE GENOMIC DNA]</scope>
    <source>
        <strain evidence="1 2">NP-1</strain>
    </source>
</reference>
<dbReference type="EMBL" id="CP056030">
    <property type="protein sequence ID" value="QKZ03206.1"/>
    <property type="molecule type" value="Genomic_DNA"/>
</dbReference>
<accession>A0A7D5HE97</accession>
<protein>
    <submittedName>
        <fullName evidence="1">Uncharacterized protein</fullName>
    </submittedName>
</protein>
<gene>
    <name evidence="1" type="ORF">HWQ56_05160</name>
</gene>